<keyword evidence="5" id="KW-1185">Reference proteome</keyword>
<organism evidence="4 5">
    <name type="scientific">Nannocystis exedens</name>
    <dbReference type="NCBI Taxonomy" id="54"/>
    <lineage>
        <taxon>Bacteria</taxon>
        <taxon>Pseudomonadati</taxon>
        <taxon>Myxococcota</taxon>
        <taxon>Polyangia</taxon>
        <taxon>Nannocystales</taxon>
        <taxon>Nannocystaceae</taxon>
        <taxon>Nannocystis</taxon>
    </lineage>
</organism>
<name>A0A1I2HYP4_9BACT</name>
<dbReference type="PANTHER" id="PTHR43130:SF3">
    <property type="entry name" value="HTH-TYPE TRANSCRIPTIONAL REGULATOR RV1931C"/>
    <property type="match status" value="1"/>
</dbReference>
<dbReference type="EMBL" id="FOMX01000050">
    <property type="protein sequence ID" value="SFF34470.1"/>
    <property type="molecule type" value="Genomic_DNA"/>
</dbReference>
<dbReference type="SUPFAM" id="SSF52317">
    <property type="entry name" value="Class I glutamine amidotransferase-like"/>
    <property type="match status" value="1"/>
</dbReference>
<dbReference type="AlphaFoldDB" id="A0A1I2HYP4"/>
<dbReference type="SUPFAM" id="SSF46689">
    <property type="entry name" value="Homeodomain-like"/>
    <property type="match status" value="2"/>
</dbReference>
<dbReference type="SMART" id="SM00342">
    <property type="entry name" value="HTH_ARAC"/>
    <property type="match status" value="1"/>
</dbReference>
<evidence type="ECO:0000256" key="1">
    <source>
        <dbReference type="ARBA" id="ARBA00023015"/>
    </source>
</evidence>
<gene>
    <name evidence="4" type="ORF">SAMN02745121_08281</name>
</gene>
<protein>
    <submittedName>
        <fullName evidence="4">Transcriptional regulator, AraC family with amidase-like domain</fullName>
    </submittedName>
</protein>
<keyword evidence="1" id="KW-0805">Transcription regulation</keyword>
<evidence type="ECO:0000313" key="5">
    <source>
        <dbReference type="Proteomes" id="UP000199400"/>
    </source>
</evidence>
<dbReference type="STRING" id="54.SAMN02745121_08281"/>
<dbReference type="Gene3D" id="1.10.10.60">
    <property type="entry name" value="Homeodomain-like"/>
    <property type="match status" value="1"/>
</dbReference>
<evidence type="ECO:0000313" key="4">
    <source>
        <dbReference type="EMBL" id="SFF34470.1"/>
    </source>
</evidence>
<dbReference type="GO" id="GO:0003700">
    <property type="term" value="F:DNA-binding transcription factor activity"/>
    <property type="evidence" value="ECO:0007669"/>
    <property type="project" value="InterPro"/>
</dbReference>
<dbReference type="InterPro" id="IPR029062">
    <property type="entry name" value="Class_I_gatase-like"/>
</dbReference>
<dbReference type="InterPro" id="IPR018060">
    <property type="entry name" value="HTH_AraC"/>
</dbReference>
<dbReference type="Pfam" id="PF01965">
    <property type="entry name" value="DJ-1_PfpI"/>
    <property type="match status" value="1"/>
</dbReference>
<dbReference type="RefSeq" id="WP_096333941.1">
    <property type="nucleotide sequence ID" value="NZ_FOMX01000050.1"/>
</dbReference>
<dbReference type="PANTHER" id="PTHR43130">
    <property type="entry name" value="ARAC-FAMILY TRANSCRIPTIONAL REGULATOR"/>
    <property type="match status" value="1"/>
</dbReference>
<keyword evidence="2" id="KW-0804">Transcription</keyword>
<reference evidence="5" key="1">
    <citation type="submission" date="2016-10" db="EMBL/GenBank/DDBJ databases">
        <authorList>
            <person name="Varghese N."/>
            <person name="Submissions S."/>
        </authorList>
    </citation>
    <scope>NUCLEOTIDE SEQUENCE [LARGE SCALE GENOMIC DNA]</scope>
    <source>
        <strain evidence="5">ATCC 25963</strain>
    </source>
</reference>
<dbReference type="Gene3D" id="3.40.50.880">
    <property type="match status" value="1"/>
</dbReference>
<dbReference type="PROSITE" id="PS01124">
    <property type="entry name" value="HTH_ARAC_FAMILY_2"/>
    <property type="match status" value="1"/>
</dbReference>
<dbReference type="OrthoDB" id="9798003at2"/>
<accession>A0A1I2HYP4</accession>
<dbReference type="InterPro" id="IPR009057">
    <property type="entry name" value="Homeodomain-like_sf"/>
</dbReference>
<evidence type="ECO:0000259" key="3">
    <source>
        <dbReference type="PROSITE" id="PS01124"/>
    </source>
</evidence>
<dbReference type="InterPro" id="IPR002818">
    <property type="entry name" value="DJ-1/PfpI"/>
</dbReference>
<dbReference type="InterPro" id="IPR052158">
    <property type="entry name" value="INH-QAR"/>
</dbReference>
<evidence type="ECO:0000256" key="2">
    <source>
        <dbReference type="ARBA" id="ARBA00023163"/>
    </source>
</evidence>
<feature type="domain" description="HTH araC/xylS-type" evidence="3">
    <location>
        <begin position="214"/>
        <end position="312"/>
    </location>
</feature>
<dbReference type="Pfam" id="PF12833">
    <property type="entry name" value="HTH_18"/>
    <property type="match status" value="1"/>
</dbReference>
<proteinExistence type="predicted"/>
<dbReference type="CDD" id="cd03137">
    <property type="entry name" value="GATase1_AraC_1"/>
    <property type="match status" value="1"/>
</dbReference>
<dbReference type="GO" id="GO:0043565">
    <property type="term" value="F:sequence-specific DNA binding"/>
    <property type="evidence" value="ECO:0007669"/>
    <property type="project" value="InterPro"/>
</dbReference>
<dbReference type="Proteomes" id="UP000199400">
    <property type="component" value="Unassembled WGS sequence"/>
</dbReference>
<sequence>MTVRPHVVAVLALPGVVAFDLTMPCEVFGRAEVPGGARPYEVRVCGETRSVDAGAFRLALRWGLTDLARAHTVVVPGVMDPSRPISPAVLDALRAAARRRARVASICSGAFVLAEAGLLDGLRVTTHWVAAGLLAQRYPSLTVDPNVLFVDNGRILTSAGGAAGMDLCLHMLRCDHGAAVAAHASRLAVVPLERSGGQAQYIVHEPPTSTSSLAPLLDWMLRHLRDDLTLPTLARRARMSTRTLSRRFREQTGTTPLKWILTARIARAQQLLESTSLSLEEIAGHVGFAAASTLRNRFARVMGTSPMTYRKLFRSGGERRAAH</sequence>